<accession>A0A6N1NNZ4</accession>
<reference evidence="1" key="1">
    <citation type="submission" date="2017-01" db="EMBL/GenBank/DDBJ databases">
        <authorList>
            <person name="Assis F.L."/>
            <person name="Abrahao J.S."/>
            <person name="Silva L."/>
            <person name="Khalil J.B."/>
            <person name="Rodrigues R."/>
            <person name="Silva L.S."/>
            <person name="Arantes T."/>
            <person name="Boratto P."/>
            <person name="Andrade M."/>
            <person name="Kroon E.G."/>
            <person name="Ribeiro B."/>
            <person name="Bergier I."/>
            <person name="Seligmann H."/>
            <person name="Ghigo E."/>
            <person name="Colson P."/>
            <person name="Levasseur A."/>
            <person name="Raoult D."/>
            <person name="Scola B.L."/>
        </authorList>
    </citation>
    <scope>NUCLEOTIDE SEQUENCE</scope>
    <source>
        <strain evidence="1">Soda lake</strain>
    </source>
</reference>
<reference evidence="1" key="2">
    <citation type="journal article" date="2018" name="Nat. Commun.">
        <title>Tailed giant Tupanvirus possesses the most complete translational apparatus of the known virosphere.</title>
        <authorList>
            <person name="Abrahao J."/>
            <person name="Silva L."/>
            <person name="Silva L.S."/>
            <person name="Khalil J.Y.B."/>
            <person name="Rodrigues R."/>
            <person name="Arantes T."/>
            <person name="Assis F."/>
            <person name="Boratto P."/>
            <person name="Andrade M."/>
            <person name="Kroon E.G."/>
            <person name="Ribeiro B."/>
            <person name="Bergier I."/>
            <person name="Seligmann H."/>
            <person name="Ghigo E."/>
            <person name="Colson P."/>
            <person name="Levasseur A."/>
            <person name="Kroemer G."/>
            <person name="Raoult D."/>
            <person name="La Scola B."/>
        </authorList>
    </citation>
    <scope>NUCLEOTIDE SEQUENCE [LARGE SCALE GENOMIC DNA]</scope>
    <source>
        <strain evidence="1">Soda lake</strain>
    </source>
</reference>
<dbReference type="EMBL" id="KY523104">
    <property type="protein sequence ID" value="QKU35965.1"/>
    <property type="molecule type" value="Genomic_DNA"/>
</dbReference>
<sequence>MKFVTKKKYTIEQVCDKLATDGKIVILEISGNANYYDSVNTTFFVVKPKDIRGLIKYIKLEYGQLIVDADDKNTHFENNYKKFIEDNILYFSADHSDYIYLKIYGLSEIQFNQIVNPNNFTEFNKSRGSQY</sequence>
<proteinExistence type="predicted"/>
<dbReference type="RefSeq" id="YP_010782649.1">
    <property type="nucleotide sequence ID" value="NC_075039.1"/>
</dbReference>
<dbReference type="GeneID" id="80519413"/>
<dbReference type="KEGG" id="vg:80519413"/>
<organism evidence="1">
    <name type="scientific">Tupanvirus soda lake</name>
    <dbReference type="NCBI Taxonomy" id="2126985"/>
    <lineage>
        <taxon>Viruses</taxon>
        <taxon>Varidnaviria</taxon>
        <taxon>Bamfordvirae</taxon>
        <taxon>Nucleocytoviricota</taxon>
        <taxon>Megaviricetes</taxon>
        <taxon>Imitervirales</taxon>
        <taxon>Mimiviridae</taxon>
        <taxon>Megamimivirinae</taxon>
        <taxon>Tupanvirus</taxon>
        <taxon>Tupanvirus salinum</taxon>
    </lineage>
</organism>
<protein>
    <submittedName>
        <fullName evidence="1">Putative orfan</fullName>
    </submittedName>
</protein>
<name>A0A6N1NNZ4_9VIRU</name>
<evidence type="ECO:0000313" key="1">
    <source>
        <dbReference type="EMBL" id="QKU35965.1"/>
    </source>
</evidence>